<dbReference type="EMBL" id="ADAS02000019">
    <property type="protein sequence ID" value="OAV96524.1"/>
    <property type="molecule type" value="Genomic_DNA"/>
</dbReference>
<reference evidence="2" key="4">
    <citation type="submission" date="2025-05" db="UniProtKB">
        <authorList>
            <consortium name="EnsemblFungi"/>
        </authorList>
    </citation>
    <scope>IDENTIFICATION</scope>
    <source>
        <strain evidence="2">isolate 1-1 / race 1 (BBBD)</strain>
    </source>
</reference>
<dbReference type="VEuPathDB" id="FungiDB:PTTG_11778"/>
<reference evidence="1" key="2">
    <citation type="submission" date="2016-05" db="EMBL/GenBank/DDBJ databases">
        <title>Comparative analysis highlights variable genome content of wheat rusts and divergence of the mating loci.</title>
        <authorList>
            <person name="Cuomo C.A."/>
            <person name="Bakkeren G."/>
            <person name="Szabo L."/>
            <person name="Khalil H."/>
            <person name="Joly D."/>
            <person name="Goldberg J."/>
            <person name="Young S."/>
            <person name="Zeng Q."/>
            <person name="Fellers J."/>
        </authorList>
    </citation>
    <scope>NUCLEOTIDE SEQUENCE [LARGE SCALE GENOMIC DNA]</scope>
    <source>
        <strain evidence="1">1-1 BBBD Race 1</strain>
    </source>
</reference>
<proteinExistence type="predicted"/>
<dbReference type="Proteomes" id="UP000005240">
    <property type="component" value="Unassembled WGS sequence"/>
</dbReference>
<accession>A0A180GVJ3</accession>
<name>A0A180GVJ3_PUCT1</name>
<evidence type="ECO:0000313" key="2">
    <source>
        <dbReference type="EnsemblFungi" id="PTTG_11778-t43_1-p1"/>
    </source>
</evidence>
<protein>
    <submittedName>
        <fullName evidence="1 2">Uncharacterized protein</fullName>
    </submittedName>
</protein>
<evidence type="ECO:0000313" key="3">
    <source>
        <dbReference type="Proteomes" id="UP000005240"/>
    </source>
</evidence>
<keyword evidence="3" id="KW-1185">Reference proteome</keyword>
<dbReference type="AlphaFoldDB" id="A0A180GVJ3"/>
<organism evidence="1">
    <name type="scientific">Puccinia triticina (isolate 1-1 / race 1 (BBBD))</name>
    <name type="common">Brown leaf rust fungus</name>
    <dbReference type="NCBI Taxonomy" id="630390"/>
    <lineage>
        <taxon>Eukaryota</taxon>
        <taxon>Fungi</taxon>
        <taxon>Dikarya</taxon>
        <taxon>Basidiomycota</taxon>
        <taxon>Pucciniomycotina</taxon>
        <taxon>Pucciniomycetes</taxon>
        <taxon>Pucciniales</taxon>
        <taxon>Pucciniaceae</taxon>
        <taxon>Puccinia</taxon>
    </lineage>
</organism>
<gene>
    <name evidence="1" type="ORF">PTTG_11778</name>
</gene>
<dbReference type="OrthoDB" id="2495897at2759"/>
<sequence>MRLNVTNTYHYIKLGVTSGSVDEANDLNLYRILKDSMKDWFGEIGGLDPSNLTTIWSKDHREVVIKAPADQAHKVLNTISMHSSSSFNPEPSSHPLSLQILSHSHCLVNLSRNDRLGI</sequence>
<evidence type="ECO:0000313" key="1">
    <source>
        <dbReference type="EMBL" id="OAV96524.1"/>
    </source>
</evidence>
<dbReference type="EnsemblFungi" id="PTTG_11778-t43_1">
    <property type="protein sequence ID" value="PTTG_11778-t43_1-p1"/>
    <property type="gene ID" value="PTTG_11778"/>
</dbReference>
<reference evidence="2 3" key="3">
    <citation type="journal article" date="2017" name="G3 (Bethesda)">
        <title>Comparative analysis highlights variable genome content of wheat rusts and divergence of the mating loci.</title>
        <authorList>
            <person name="Cuomo C.A."/>
            <person name="Bakkeren G."/>
            <person name="Khalil H.B."/>
            <person name="Panwar V."/>
            <person name="Joly D."/>
            <person name="Linning R."/>
            <person name="Sakthikumar S."/>
            <person name="Song X."/>
            <person name="Adiconis X."/>
            <person name="Fan L."/>
            <person name="Goldberg J.M."/>
            <person name="Levin J.Z."/>
            <person name="Young S."/>
            <person name="Zeng Q."/>
            <person name="Anikster Y."/>
            <person name="Bruce M."/>
            <person name="Wang M."/>
            <person name="Yin C."/>
            <person name="McCallum B."/>
            <person name="Szabo L.J."/>
            <person name="Hulbert S."/>
            <person name="Chen X."/>
            <person name="Fellers J.P."/>
        </authorList>
    </citation>
    <scope>NUCLEOTIDE SEQUENCE</scope>
    <source>
        <strain evidence="3">Isolate 1-1 / race 1 (BBBD)</strain>
        <strain evidence="2">isolate 1-1 / race 1 (BBBD)</strain>
    </source>
</reference>
<reference evidence="1" key="1">
    <citation type="submission" date="2009-11" db="EMBL/GenBank/DDBJ databases">
        <authorList>
            <consortium name="The Broad Institute Genome Sequencing Platform"/>
            <person name="Ward D."/>
            <person name="Feldgarden M."/>
            <person name="Earl A."/>
            <person name="Young S.K."/>
            <person name="Zeng Q."/>
            <person name="Koehrsen M."/>
            <person name="Alvarado L."/>
            <person name="Berlin A."/>
            <person name="Bochicchio J."/>
            <person name="Borenstein D."/>
            <person name="Chapman S.B."/>
            <person name="Chen Z."/>
            <person name="Engels R."/>
            <person name="Freedman E."/>
            <person name="Gellesch M."/>
            <person name="Goldberg J."/>
            <person name="Griggs A."/>
            <person name="Gujja S."/>
            <person name="Heilman E."/>
            <person name="Heiman D."/>
            <person name="Hepburn T."/>
            <person name="Howarth C."/>
            <person name="Jen D."/>
            <person name="Larson L."/>
            <person name="Lewis B."/>
            <person name="Mehta T."/>
            <person name="Park D."/>
            <person name="Pearson M."/>
            <person name="Roberts A."/>
            <person name="Saif S."/>
            <person name="Shea T."/>
            <person name="Shenoy N."/>
            <person name="Sisk P."/>
            <person name="Stolte C."/>
            <person name="Sykes S."/>
            <person name="Thomson T."/>
            <person name="Walk T."/>
            <person name="White J."/>
            <person name="Yandava C."/>
            <person name="Izard J."/>
            <person name="Baranova O.V."/>
            <person name="Blanton J.M."/>
            <person name="Tanner A.C."/>
            <person name="Dewhirst F.E."/>
            <person name="Haas B."/>
            <person name="Nusbaum C."/>
            <person name="Birren B."/>
        </authorList>
    </citation>
    <scope>NUCLEOTIDE SEQUENCE [LARGE SCALE GENOMIC DNA]</scope>
    <source>
        <strain evidence="1">1-1 BBBD Race 1</strain>
    </source>
</reference>